<dbReference type="SUPFAM" id="SSF54427">
    <property type="entry name" value="NTF2-like"/>
    <property type="match status" value="1"/>
</dbReference>
<comment type="caution">
    <text evidence="2">The sequence shown here is derived from an EMBL/GenBank/DDBJ whole genome shotgun (WGS) entry which is preliminary data.</text>
</comment>
<evidence type="ECO:0000259" key="1">
    <source>
        <dbReference type="Pfam" id="PF20795"/>
    </source>
</evidence>
<sequence length="133" mass="15231">MRTVIMTETADEIEQFVHEYAEKFSTADPEVIATHFHEPATLLTGDGAIVLERRADVEILFTEILDGLRERDYDFSEVGDLDVEVLGPDRARATVEWIRYTTTGEELEHLVATHLFRRTEDGWKMAVLAPHED</sequence>
<dbReference type="AlphaFoldDB" id="A0A4S3TR06"/>
<dbReference type="InterPro" id="IPR049219">
    <property type="entry name" value="DUF6841"/>
</dbReference>
<evidence type="ECO:0000313" key="2">
    <source>
        <dbReference type="EMBL" id="THE66746.1"/>
    </source>
</evidence>
<proteinExistence type="predicted"/>
<organism evidence="2 3">
    <name type="scientific">Salinadaptatus halalkaliphilus</name>
    <dbReference type="NCBI Taxonomy" id="2419781"/>
    <lineage>
        <taxon>Archaea</taxon>
        <taxon>Methanobacteriati</taxon>
        <taxon>Methanobacteriota</taxon>
        <taxon>Stenosarchaea group</taxon>
        <taxon>Halobacteria</taxon>
        <taxon>Halobacteriales</taxon>
        <taxon>Natrialbaceae</taxon>
        <taxon>Salinadaptatus</taxon>
    </lineage>
</organism>
<keyword evidence="3" id="KW-1185">Reference proteome</keyword>
<dbReference type="Gene3D" id="3.10.450.50">
    <property type="match status" value="1"/>
</dbReference>
<dbReference type="Proteomes" id="UP000318864">
    <property type="component" value="Unassembled WGS sequence"/>
</dbReference>
<dbReference type="EMBL" id="RBZW01000003">
    <property type="protein sequence ID" value="THE66746.1"/>
    <property type="molecule type" value="Genomic_DNA"/>
</dbReference>
<gene>
    <name evidence="2" type="ORF">D8Y22_01080</name>
</gene>
<dbReference type="Pfam" id="PF20795">
    <property type="entry name" value="DUF6841"/>
    <property type="match status" value="1"/>
</dbReference>
<protein>
    <submittedName>
        <fullName evidence="2">Nuclear transport factor 2 family protein</fullName>
    </submittedName>
</protein>
<evidence type="ECO:0000313" key="3">
    <source>
        <dbReference type="Proteomes" id="UP000318864"/>
    </source>
</evidence>
<name>A0A4S3TR06_9EURY</name>
<reference evidence="2 3" key="1">
    <citation type="submission" date="2018-10" db="EMBL/GenBank/DDBJ databases">
        <title>Natronolimnobius sp. XQ-INN 246 isolated from Inner Mongolia Autonomous Region of China.</title>
        <authorList>
            <person name="Xue Q."/>
        </authorList>
    </citation>
    <scope>NUCLEOTIDE SEQUENCE [LARGE SCALE GENOMIC DNA]</scope>
    <source>
        <strain evidence="2 3">XQ-INN 246</strain>
    </source>
</reference>
<dbReference type="InterPro" id="IPR032710">
    <property type="entry name" value="NTF2-like_dom_sf"/>
</dbReference>
<accession>A0A4S3TR06</accession>
<feature type="domain" description="DUF6841" evidence="1">
    <location>
        <begin position="15"/>
        <end position="131"/>
    </location>
</feature>